<dbReference type="PANTHER" id="PTHR22911">
    <property type="entry name" value="ACYL-MALONYL CONDENSING ENZYME-RELATED"/>
    <property type="match status" value="1"/>
</dbReference>
<evidence type="ECO:0000313" key="5">
    <source>
        <dbReference type="Proteomes" id="UP000237466"/>
    </source>
</evidence>
<dbReference type="InterPro" id="IPR037185">
    <property type="entry name" value="EmrE-like"/>
</dbReference>
<dbReference type="GO" id="GO:0016020">
    <property type="term" value="C:membrane"/>
    <property type="evidence" value="ECO:0007669"/>
    <property type="project" value="InterPro"/>
</dbReference>
<feature type="transmembrane region" description="Helical" evidence="1">
    <location>
        <begin position="144"/>
        <end position="163"/>
    </location>
</feature>
<dbReference type="Proteomes" id="UP000263418">
    <property type="component" value="Chromosome 1"/>
</dbReference>
<feature type="domain" description="EamA" evidence="2">
    <location>
        <begin position="6"/>
        <end position="137"/>
    </location>
</feature>
<dbReference type="EMBL" id="CP019290">
    <property type="protein sequence ID" value="AXX61033.1"/>
    <property type="molecule type" value="Genomic_DNA"/>
</dbReference>
<feature type="domain" description="EamA" evidence="2">
    <location>
        <begin position="144"/>
        <end position="268"/>
    </location>
</feature>
<feature type="transmembrane region" description="Helical" evidence="1">
    <location>
        <begin position="234"/>
        <end position="251"/>
    </location>
</feature>
<dbReference type="Proteomes" id="UP000237466">
    <property type="component" value="Unassembled WGS sequence"/>
</dbReference>
<feature type="transmembrane region" description="Helical" evidence="1">
    <location>
        <begin position="75"/>
        <end position="92"/>
    </location>
</feature>
<evidence type="ECO:0000259" key="2">
    <source>
        <dbReference type="Pfam" id="PF00892"/>
    </source>
</evidence>
<dbReference type="RefSeq" id="WP_039552493.1">
    <property type="nucleotide sequence ID" value="NZ_AP026552.1"/>
</dbReference>
<keyword evidence="1" id="KW-0472">Membrane</keyword>
<name>A0A1W6M0M8_VIBVL</name>
<dbReference type="KEGG" id="vvl:VV93_v1c03760"/>
<gene>
    <name evidence="4" type="ORF">CRN52_06280</name>
    <name evidence="3" type="ORF">FORC53_2694</name>
</gene>
<feature type="transmembrane region" description="Helical" evidence="1">
    <location>
        <begin position="201"/>
        <end position="222"/>
    </location>
</feature>
<evidence type="ECO:0000313" key="6">
    <source>
        <dbReference type="Proteomes" id="UP000263418"/>
    </source>
</evidence>
<dbReference type="AlphaFoldDB" id="A0A1W6M0M8"/>
<feature type="transmembrane region" description="Helical" evidence="1">
    <location>
        <begin position="121"/>
        <end position="138"/>
    </location>
</feature>
<feature type="transmembrane region" description="Helical" evidence="1">
    <location>
        <begin position="175"/>
        <end position="195"/>
    </location>
</feature>
<evidence type="ECO:0000313" key="3">
    <source>
        <dbReference type="EMBL" id="AXX61033.1"/>
    </source>
</evidence>
<reference evidence="3 6" key="1">
    <citation type="submission" date="2017-01" db="EMBL/GenBank/DDBJ databases">
        <title>Complete Genome Sequence of Vibrio vulnificus FORC_053.</title>
        <authorList>
            <consortium name="Food-borne Pathogen Omics Research Center"/>
            <person name="Chung H.Y."/>
            <person name="Na E.J."/>
            <person name="Song J.S."/>
            <person name="Kim H."/>
            <person name="Lee J.-H."/>
            <person name="Ryu S."/>
            <person name="Choi S.H."/>
        </authorList>
    </citation>
    <scope>NUCLEOTIDE SEQUENCE [LARGE SCALE GENOMIC DNA]</scope>
    <source>
        <strain evidence="3 6">FORC_053</strain>
    </source>
</reference>
<sequence>MQAQQLAIVLLIVGNFLATLSDVAVKLIDGDISPFQYMFLRQVVSLLLITPLWWVQSPEQRRLTQPAVTITRAHLILIGSGCMMVSITYLPLATANAVFYAAPLLMLPLSIWLLKERPSAAKVLATSLGFVGVLIVLRPSQFHWAALFALGTATTLALFNILVRKLPASQSVVTTLWWTTLFSIPVSALLALFHWQPMSAQLFLLVAISAVCILGYNGLAVAAYRRAPAGQIALSEYSGLLFVTLIGVVGFNELPDGFTWLGISLIVLPLLPVREWLHARQRKHRSPSSS</sequence>
<keyword evidence="1" id="KW-0812">Transmembrane</keyword>
<protein>
    <submittedName>
        <fullName evidence="4">EamA/RhaT family transporter</fullName>
    </submittedName>
</protein>
<organism evidence="4 5">
    <name type="scientific">Vibrio vulnificus</name>
    <dbReference type="NCBI Taxonomy" id="672"/>
    <lineage>
        <taxon>Bacteria</taxon>
        <taxon>Pseudomonadati</taxon>
        <taxon>Pseudomonadota</taxon>
        <taxon>Gammaproteobacteria</taxon>
        <taxon>Vibrionales</taxon>
        <taxon>Vibrionaceae</taxon>
        <taxon>Vibrio</taxon>
    </lineage>
</organism>
<feature type="transmembrane region" description="Helical" evidence="1">
    <location>
        <begin position="257"/>
        <end position="277"/>
    </location>
</feature>
<evidence type="ECO:0000256" key="1">
    <source>
        <dbReference type="SAM" id="Phobius"/>
    </source>
</evidence>
<keyword evidence="1" id="KW-1133">Transmembrane helix</keyword>
<proteinExistence type="predicted"/>
<dbReference type="EMBL" id="PDGH01000054">
    <property type="protein sequence ID" value="POB49071.1"/>
    <property type="molecule type" value="Genomic_DNA"/>
</dbReference>
<accession>A0A1W6M0M8</accession>
<evidence type="ECO:0000313" key="4">
    <source>
        <dbReference type="EMBL" id="POB49071.1"/>
    </source>
</evidence>
<dbReference type="PANTHER" id="PTHR22911:SF103">
    <property type="entry name" value="BLR2811 PROTEIN"/>
    <property type="match status" value="1"/>
</dbReference>
<reference evidence="4 5" key="2">
    <citation type="journal article" date="2018" name="Front. Microbiol.">
        <title>Phylogeny of Vibrio vulnificus from the Analysis of the Core-Genome: Implications for Intra-Species Taxonomy.</title>
        <authorList>
            <person name="Roig F.J."/>
            <person name="Gonzalez-Candelas F."/>
            <person name="Sanjuan E."/>
            <person name="Fouz B."/>
            <person name="Feil E.J."/>
            <person name="Llorens C."/>
            <person name="Baker-Austin C."/>
            <person name="Oliver J.D."/>
            <person name="Danin-Poleg Y."/>
            <person name="Gibas C.J."/>
            <person name="Kashi Y."/>
            <person name="Gulig P.A."/>
            <person name="Morrison S.S."/>
            <person name="Amaro C."/>
        </authorList>
    </citation>
    <scope>NUCLEOTIDE SEQUENCE [LARGE SCALE GENOMIC DNA]</scope>
    <source>
        <strain evidence="4 5">CECT4608</strain>
    </source>
</reference>
<dbReference type="Pfam" id="PF00892">
    <property type="entry name" value="EamA"/>
    <property type="match status" value="2"/>
</dbReference>
<dbReference type="InterPro" id="IPR000620">
    <property type="entry name" value="EamA_dom"/>
</dbReference>
<feature type="transmembrane region" description="Helical" evidence="1">
    <location>
        <begin position="37"/>
        <end position="55"/>
    </location>
</feature>
<dbReference type="SUPFAM" id="SSF103481">
    <property type="entry name" value="Multidrug resistance efflux transporter EmrE"/>
    <property type="match status" value="2"/>
</dbReference>